<protein>
    <submittedName>
        <fullName evidence="2">Uncharacterized protein</fullName>
    </submittedName>
</protein>
<feature type="transmembrane region" description="Helical" evidence="1">
    <location>
        <begin position="12"/>
        <end position="28"/>
    </location>
</feature>
<organism evidence="2 3">
    <name type="scientific">Rathayibacter rubneri</name>
    <dbReference type="NCBI Taxonomy" id="2950106"/>
    <lineage>
        <taxon>Bacteria</taxon>
        <taxon>Bacillati</taxon>
        <taxon>Actinomycetota</taxon>
        <taxon>Actinomycetes</taxon>
        <taxon>Micrococcales</taxon>
        <taxon>Microbacteriaceae</taxon>
        <taxon>Rathayibacter</taxon>
    </lineage>
</organism>
<reference evidence="2" key="1">
    <citation type="submission" date="2022-06" db="EMBL/GenBank/DDBJ databases">
        <title>Whole genome shotgun sequencing (WGS) of Rathayibacter sp. ZW T2_19, isolated from stored onions (Allium cepa).</title>
        <authorList>
            <person name="Stoll D.A."/>
            <person name="Huch M."/>
        </authorList>
    </citation>
    <scope>NUCLEOTIDE SEQUENCE</scope>
    <source>
        <strain evidence="2">ZW T2_19</strain>
    </source>
</reference>
<name>A0A9X2IV27_9MICO</name>
<gene>
    <name evidence="2" type="ORF">NB037_16760</name>
</gene>
<feature type="transmembrane region" description="Helical" evidence="1">
    <location>
        <begin position="34"/>
        <end position="50"/>
    </location>
</feature>
<sequence>MSSSTGEKQTYLGVAVAFLGLAVALGITLDNWALALPFAAIAVAFVALGTERSKRAGSTGSRSDDDAD</sequence>
<keyword evidence="1" id="KW-1133">Transmembrane helix</keyword>
<dbReference type="AlphaFoldDB" id="A0A9X2IV27"/>
<comment type="caution">
    <text evidence="2">The sequence shown here is derived from an EMBL/GenBank/DDBJ whole genome shotgun (WGS) entry which is preliminary data.</text>
</comment>
<evidence type="ECO:0000313" key="2">
    <source>
        <dbReference type="EMBL" id="MCM6764068.1"/>
    </source>
</evidence>
<dbReference type="EMBL" id="JAMRYM010000106">
    <property type="protein sequence ID" value="MCM6764068.1"/>
    <property type="molecule type" value="Genomic_DNA"/>
</dbReference>
<evidence type="ECO:0000313" key="3">
    <source>
        <dbReference type="Proteomes" id="UP001155240"/>
    </source>
</evidence>
<accession>A0A9X2IV27</accession>
<proteinExistence type="predicted"/>
<keyword evidence="1" id="KW-0472">Membrane</keyword>
<evidence type="ECO:0000256" key="1">
    <source>
        <dbReference type="SAM" id="Phobius"/>
    </source>
</evidence>
<keyword evidence="3" id="KW-1185">Reference proteome</keyword>
<keyword evidence="1" id="KW-0812">Transmembrane</keyword>
<dbReference type="RefSeq" id="WP_251947793.1">
    <property type="nucleotide sequence ID" value="NZ_JAMRYM010000106.1"/>
</dbReference>
<dbReference type="Proteomes" id="UP001155240">
    <property type="component" value="Unassembled WGS sequence"/>
</dbReference>